<evidence type="ECO:0000313" key="2">
    <source>
        <dbReference type="EMBL" id="QIR25262.1"/>
    </source>
</evidence>
<sequence>MANFLKSVMRMGEHSITQPFKAVKQTFQGHPDDAFKDLFHDASRTGQDVAHSIGVRGWVGSHPMQSVGAAVAMIYGGWAAAGAMGAGSAAGGATAAAGSAGSAGAAGAAGSSLIPAGTAIGQTVPAIPSVASMTSGTGAAITATPSYSILAGASPGGLSLSSGGAAATHLGGEAAVSNTGLSSTSTAGSWAQKAKDYYNTYQQISGITKQGQGQQEQQGSGKPQEFLRNDSLIGLDQIRAARQQEQTQPISGINLNTDQSGVPDFTHGGTFGGFQ</sequence>
<evidence type="ECO:0000256" key="1">
    <source>
        <dbReference type="SAM" id="MobiDB-lite"/>
    </source>
</evidence>
<feature type="region of interest" description="Disordered" evidence="1">
    <location>
        <begin position="243"/>
        <end position="275"/>
    </location>
</feature>
<feature type="region of interest" description="Disordered" evidence="1">
    <location>
        <begin position="208"/>
        <end position="227"/>
    </location>
</feature>
<dbReference type="AlphaFoldDB" id="A0A6G9REP4"/>
<proteinExistence type="predicted"/>
<organism evidence="2 3">
    <name type="scientific">Kluyvera genomosp. 3</name>
    <dbReference type="NCBI Taxonomy" id="2774055"/>
    <lineage>
        <taxon>Bacteria</taxon>
        <taxon>Pseudomonadati</taxon>
        <taxon>Pseudomonadota</taxon>
        <taxon>Gammaproteobacteria</taxon>
        <taxon>Enterobacterales</taxon>
        <taxon>Enterobacteriaceae</taxon>
        <taxon>Kluyvera</taxon>
    </lineage>
</organism>
<feature type="compositionally biased region" description="Low complexity" evidence="1">
    <location>
        <begin position="210"/>
        <end position="224"/>
    </location>
</feature>
<accession>A0A6G9REP4</accession>
<dbReference type="Proteomes" id="UP000503580">
    <property type="component" value="Chromosome"/>
</dbReference>
<dbReference type="KEGG" id="kgn:GY169_07685"/>
<gene>
    <name evidence="2" type="ORF">GY169_07685</name>
</gene>
<name>A0A6G9REP4_9ENTR</name>
<dbReference type="RefSeq" id="WP_167574669.1">
    <property type="nucleotide sequence ID" value="NZ_CP050321.1"/>
</dbReference>
<protein>
    <submittedName>
        <fullName evidence="2">Uncharacterized protein</fullName>
    </submittedName>
</protein>
<feature type="compositionally biased region" description="Polar residues" evidence="1">
    <location>
        <begin position="243"/>
        <end position="260"/>
    </location>
</feature>
<dbReference type="EMBL" id="CP050321">
    <property type="protein sequence ID" value="QIR25262.1"/>
    <property type="molecule type" value="Genomic_DNA"/>
</dbReference>
<keyword evidence="3" id="KW-1185">Reference proteome</keyword>
<evidence type="ECO:0000313" key="3">
    <source>
        <dbReference type="Proteomes" id="UP000503580"/>
    </source>
</evidence>
<reference evidence="2 3" key="1">
    <citation type="submission" date="2020-02" db="EMBL/GenBank/DDBJ databases">
        <title>Whole genome PO2S7.</title>
        <authorList>
            <person name="Singha K.M."/>
        </authorList>
    </citation>
    <scope>NUCLEOTIDE SEQUENCE [LARGE SCALE GENOMIC DNA]</scope>
    <source>
        <strain evidence="2 3">PO2S7</strain>
    </source>
</reference>